<evidence type="ECO:0000259" key="4">
    <source>
        <dbReference type="PROSITE" id="PS50949"/>
    </source>
</evidence>
<dbReference type="SUPFAM" id="SSF46785">
    <property type="entry name" value="Winged helix' DNA-binding domain"/>
    <property type="match status" value="1"/>
</dbReference>
<dbReference type="Pfam" id="PF07702">
    <property type="entry name" value="UTRA"/>
    <property type="match status" value="1"/>
</dbReference>
<evidence type="ECO:0000313" key="6">
    <source>
        <dbReference type="Proteomes" id="UP000648722"/>
    </source>
</evidence>
<dbReference type="RefSeq" id="WP_188451508.1">
    <property type="nucleotide sequence ID" value="NZ_BMFS01000003.1"/>
</dbReference>
<dbReference type="SUPFAM" id="SSF64288">
    <property type="entry name" value="Chorismate lyase-like"/>
    <property type="match status" value="1"/>
</dbReference>
<dbReference type="Pfam" id="PF00392">
    <property type="entry name" value="GntR"/>
    <property type="match status" value="1"/>
</dbReference>
<dbReference type="InterPro" id="IPR011663">
    <property type="entry name" value="UTRA"/>
</dbReference>
<evidence type="ECO:0000256" key="3">
    <source>
        <dbReference type="ARBA" id="ARBA00023163"/>
    </source>
</evidence>
<keyword evidence="3" id="KW-0804">Transcription</keyword>
<organism evidence="5 6">
    <name type="scientific">Glycocaulis albus</name>
    <dbReference type="NCBI Taxonomy" id="1382801"/>
    <lineage>
        <taxon>Bacteria</taxon>
        <taxon>Pseudomonadati</taxon>
        <taxon>Pseudomonadota</taxon>
        <taxon>Alphaproteobacteria</taxon>
        <taxon>Maricaulales</taxon>
        <taxon>Maricaulaceae</taxon>
        <taxon>Glycocaulis</taxon>
    </lineage>
</organism>
<dbReference type="EMBL" id="BMFS01000003">
    <property type="protein sequence ID" value="GGG96816.1"/>
    <property type="molecule type" value="Genomic_DNA"/>
</dbReference>
<dbReference type="SMART" id="SM00345">
    <property type="entry name" value="HTH_GNTR"/>
    <property type="match status" value="1"/>
</dbReference>
<dbReference type="InterPro" id="IPR036390">
    <property type="entry name" value="WH_DNA-bd_sf"/>
</dbReference>
<dbReference type="InterPro" id="IPR036388">
    <property type="entry name" value="WH-like_DNA-bd_sf"/>
</dbReference>
<dbReference type="InterPro" id="IPR050679">
    <property type="entry name" value="Bact_HTH_transcr_reg"/>
</dbReference>
<reference evidence="6" key="1">
    <citation type="journal article" date="2019" name="Int. J. Syst. Evol. Microbiol.">
        <title>The Global Catalogue of Microorganisms (GCM) 10K type strain sequencing project: providing services to taxonomists for standard genome sequencing and annotation.</title>
        <authorList>
            <consortium name="The Broad Institute Genomics Platform"/>
            <consortium name="The Broad Institute Genome Sequencing Center for Infectious Disease"/>
            <person name="Wu L."/>
            <person name="Ma J."/>
        </authorList>
    </citation>
    <scope>NUCLEOTIDE SEQUENCE [LARGE SCALE GENOMIC DNA]</scope>
    <source>
        <strain evidence="6">CGMCC 1.12766</strain>
    </source>
</reference>
<comment type="caution">
    <text evidence="5">The sequence shown here is derived from an EMBL/GenBank/DDBJ whole genome shotgun (WGS) entry which is preliminary data.</text>
</comment>
<proteinExistence type="predicted"/>
<protein>
    <submittedName>
        <fullName evidence="5">Transcriptional regulator</fullName>
    </submittedName>
</protein>
<feature type="domain" description="HTH gntR-type" evidence="4">
    <location>
        <begin position="27"/>
        <end position="95"/>
    </location>
</feature>
<keyword evidence="6" id="KW-1185">Reference proteome</keyword>
<evidence type="ECO:0000256" key="2">
    <source>
        <dbReference type="ARBA" id="ARBA00023125"/>
    </source>
</evidence>
<gene>
    <name evidence="5" type="ORF">GCM10007420_10610</name>
</gene>
<keyword evidence="2" id="KW-0238">DNA-binding</keyword>
<sequence length="265" mass="28669">MSASEAELWGAAPLTAGSDDISQETSAPRYVWLAETLKKRIAAGDPPVGKLLPTEHALCETYDVSRHTAREALRLLAEAGLIVRRRGAGTLVIATESKAAFSQRLGNVDDLMQYARDARLSPDATAMVALESHLARAFGIAPGGEYMRVSGLRAVPGEPPLALTDIYIRADLAPPVEKLVEMNGLIIEWIASVRGVATARVDQAILAGAMTEREAQRLDCEAGAAALRTRRRYYDKSGRVIALSDTVHPGNRFVYEMSLLRETEG</sequence>
<accession>A0ABQ1XL87</accession>
<keyword evidence="1" id="KW-0805">Transcription regulation</keyword>
<dbReference type="PRINTS" id="PR00035">
    <property type="entry name" value="HTHGNTR"/>
</dbReference>
<dbReference type="PANTHER" id="PTHR44846:SF17">
    <property type="entry name" value="GNTR-FAMILY TRANSCRIPTIONAL REGULATOR"/>
    <property type="match status" value="1"/>
</dbReference>
<dbReference type="PANTHER" id="PTHR44846">
    <property type="entry name" value="MANNOSYL-D-GLYCERATE TRANSPORT/METABOLISM SYSTEM REPRESSOR MNGR-RELATED"/>
    <property type="match status" value="1"/>
</dbReference>
<dbReference type="SMART" id="SM00866">
    <property type="entry name" value="UTRA"/>
    <property type="match status" value="1"/>
</dbReference>
<dbReference type="CDD" id="cd07377">
    <property type="entry name" value="WHTH_GntR"/>
    <property type="match status" value="1"/>
</dbReference>
<dbReference type="InterPro" id="IPR000524">
    <property type="entry name" value="Tscrpt_reg_HTH_GntR"/>
</dbReference>
<dbReference type="Gene3D" id="3.40.1410.10">
    <property type="entry name" value="Chorismate lyase-like"/>
    <property type="match status" value="1"/>
</dbReference>
<name>A0ABQ1XL87_9PROT</name>
<dbReference type="Proteomes" id="UP000648722">
    <property type="component" value="Unassembled WGS sequence"/>
</dbReference>
<dbReference type="InterPro" id="IPR028978">
    <property type="entry name" value="Chorismate_lyase_/UTRA_dom_sf"/>
</dbReference>
<evidence type="ECO:0000313" key="5">
    <source>
        <dbReference type="EMBL" id="GGG96816.1"/>
    </source>
</evidence>
<evidence type="ECO:0000256" key="1">
    <source>
        <dbReference type="ARBA" id="ARBA00023015"/>
    </source>
</evidence>
<dbReference type="PROSITE" id="PS50949">
    <property type="entry name" value="HTH_GNTR"/>
    <property type="match status" value="1"/>
</dbReference>
<dbReference type="Gene3D" id="1.10.10.10">
    <property type="entry name" value="Winged helix-like DNA-binding domain superfamily/Winged helix DNA-binding domain"/>
    <property type="match status" value="1"/>
</dbReference>